<dbReference type="EMBL" id="QWVT01000010">
    <property type="protein sequence ID" value="RID87324.1"/>
    <property type="molecule type" value="Genomic_DNA"/>
</dbReference>
<dbReference type="AlphaFoldDB" id="A0A398BCL9"/>
<dbReference type="InterPro" id="IPR003675">
    <property type="entry name" value="Rce1/LyrA-like_dom"/>
</dbReference>
<protein>
    <submittedName>
        <fullName evidence="3">CPBP family intramembrane metalloprotease</fullName>
    </submittedName>
</protein>
<organism evidence="3 4">
    <name type="scientific">Mesobacillus zeae</name>
    <dbReference type="NCBI Taxonomy" id="1917180"/>
    <lineage>
        <taxon>Bacteria</taxon>
        <taxon>Bacillati</taxon>
        <taxon>Bacillota</taxon>
        <taxon>Bacilli</taxon>
        <taxon>Bacillales</taxon>
        <taxon>Bacillaceae</taxon>
        <taxon>Mesobacillus</taxon>
    </lineage>
</organism>
<dbReference type="PANTHER" id="PTHR43592:SF15">
    <property type="entry name" value="CAAX AMINO TERMINAL PROTEASE FAMILY PROTEIN"/>
    <property type="match status" value="1"/>
</dbReference>
<evidence type="ECO:0000313" key="3">
    <source>
        <dbReference type="EMBL" id="RID87324.1"/>
    </source>
</evidence>
<gene>
    <name evidence="3" type="ORF">D1970_05205</name>
</gene>
<comment type="caution">
    <text evidence="3">The sequence shown here is derived from an EMBL/GenBank/DDBJ whole genome shotgun (WGS) entry which is preliminary data.</text>
</comment>
<accession>A0A398BCL9</accession>
<feature type="transmembrane region" description="Helical" evidence="1">
    <location>
        <begin position="146"/>
        <end position="163"/>
    </location>
</feature>
<dbReference type="GO" id="GO:0008237">
    <property type="term" value="F:metallopeptidase activity"/>
    <property type="evidence" value="ECO:0007669"/>
    <property type="project" value="UniProtKB-KW"/>
</dbReference>
<evidence type="ECO:0000259" key="2">
    <source>
        <dbReference type="Pfam" id="PF02517"/>
    </source>
</evidence>
<keyword evidence="4" id="KW-1185">Reference proteome</keyword>
<dbReference type="PANTHER" id="PTHR43592">
    <property type="entry name" value="CAAX AMINO TERMINAL PROTEASE"/>
    <property type="match status" value="1"/>
</dbReference>
<dbReference type="OrthoDB" id="1523022at2"/>
<sequence length="200" mass="22656">MKNKYSQLIKGLTDKELLFHLYTTQVLLLIVSLLLGIVLFDSLGQFLGLFKWDDPAILMVGLAAGIAVVLADLLLMKILPPDLYDDGGLNEKIFRNRTVPEVAFIALFVAFGEEILFRGVIQTSFGLIVSSVIFALVHYRYLFKWFLFLNIMVLSFFIGFIYLKTENLAVTVTMHFLIDFLLGISICLKKTGKQEGMFNE</sequence>
<dbReference type="GO" id="GO:0006508">
    <property type="term" value="P:proteolysis"/>
    <property type="evidence" value="ECO:0007669"/>
    <property type="project" value="UniProtKB-KW"/>
</dbReference>
<keyword evidence="1" id="KW-0472">Membrane</keyword>
<feature type="domain" description="CAAX prenyl protease 2/Lysostaphin resistance protein A-like" evidence="2">
    <location>
        <begin position="99"/>
        <end position="181"/>
    </location>
</feature>
<reference evidence="3 4" key="1">
    <citation type="submission" date="2018-08" db="EMBL/GenBank/DDBJ databases">
        <title>Bacillus jemisoniae sp. nov., Bacillus chryseoplanitiae sp. nov., Bacillus resnikiae sp. nov., and Bacillus frankliniae sp. nov., isolated from Viking spacecraft and associated surfaces.</title>
        <authorList>
            <person name="Seuylemezian A."/>
            <person name="Vaishampayan P."/>
        </authorList>
    </citation>
    <scope>NUCLEOTIDE SEQUENCE [LARGE SCALE GENOMIC DNA]</scope>
    <source>
        <strain evidence="3 4">JJ-247</strain>
    </source>
</reference>
<keyword evidence="1" id="KW-0812">Transmembrane</keyword>
<proteinExistence type="predicted"/>
<feature type="transmembrane region" description="Helical" evidence="1">
    <location>
        <begin position="56"/>
        <end position="79"/>
    </location>
</feature>
<dbReference type="Pfam" id="PF02517">
    <property type="entry name" value="Rce1-like"/>
    <property type="match status" value="1"/>
</dbReference>
<feature type="transmembrane region" description="Helical" evidence="1">
    <location>
        <begin position="21"/>
        <end position="44"/>
    </location>
</feature>
<name>A0A398BCL9_9BACI</name>
<evidence type="ECO:0000256" key="1">
    <source>
        <dbReference type="SAM" id="Phobius"/>
    </source>
</evidence>
<feature type="transmembrane region" description="Helical" evidence="1">
    <location>
        <begin position="169"/>
        <end position="188"/>
    </location>
</feature>
<keyword evidence="1" id="KW-1133">Transmembrane helix</keyword>
<dbReference type="GO" id="GO:0080120">
    <property type="term" value="P:CAAX-box protein maturation"/>
    <property type="evidence" value="ECO:0007669"/>
    <property type="project" value="UniProtKB-ARBA"/>
</dbReference>
<keyword evidence="3" id="KW-0645">Protease</keyword>
<dbReference type="RefSeq" id="WP_119111835.1">
    <property type="nucleotide sequence ID" value="NZ_CBCSEO010000009.1"/>
</dbReference>
<keyword evidence="3" id="KW-0378">Hydrolase</keyword>
<keyword evidence="3" id="KW-0482">Metalloprotease</keyword>
<feature type="transmembrane region" description="Helical" evidence="1">
    <location>
        <begin position="123"/>
        <end position="139"/>
    </location>
</feature>
<dbReference type="Proteomes" id="UP000265816">
    <property type="component" value="Unassembled WGS sequence"/>
</dbReference>
<dbReference type="GO" id="GO:0004175">
    <property type="term" value="F:endopeptidase activity"/>
    <property type="evidence" value="ECO:0007669"/>
    <property type="project" value="UniProtKB-ARBA"/>
</dbReference>
<evidence type="ECO:0000313" key="4">
    <source>
        <dbReference type="Proteomes" id="UP000265816"/>
    </source>
</evidence>